<dbReference type="Pfam" id="PF00512">
    <property type="entry name" value="HisKA"/>
    <property type="match status" value="1"/>
</dbReference>
<dbReference type="Gene3D" id="1.10.287.130">
    <property type="match status" value="1"/>
</dbReference>
<accession>A0A4U0H5D6</accession>
<dbReference type="PROSITE" id="PS50109">
    <property type="entry name" value="HIS_KIN"/>
    <property type="match status" value="1"/>
</dbReference>
<keyword evidence="4" id="KW-1133">Transmembrane helix</keyword>
<keyword evidence="3" id="KW-0597">Phosphoprotein</keyword>
<dbReference type="InterPro" id="IPR036890">
    <property type="entry name" value="HATPase_C_sf"/>
</dbReference>
<keyword evidence="6" id="KW-0418">Kinase</keyword>
<dbReference type="SMART" id="SM00388">
    <property type="entry name" value="HisKA"/>
    <property type="match status" value="1"/>
</dbReference>
<dbReference type="EC" id="2.7.13.3" evidence="2"/>
<proteinExistence type="predicted"/>
<dbReference type="GO" id="GO:0000155">
    <property type="term" value="F:phosphorelay sensor kinase activity"/>
    <property type="evidence" value="ECO:0007669"/>
    <property type="project" value="InterPro"/>
</dbReference>
<evidence type="ECO:0000256" key="1">
    <source>
        <dbReference type="ARBA" id="ARBA00000085"/>
    </source>
</evidence>
<dbReference type="SUPFAM" id="SSF47384">
    <property type="entry name" value="Homodimeric domain of signal transducing histidine kinase"/>
    <property type="match status" value="1"/>
</dbReference>
<keyword evidence="4" id="KW-0812">Transmembrane</keyword>
<dbReference type="EMBL" id="SUKA01000002">
    <property type="protein sequence ID" value="TJY66806.1"/>
    <property type="molecule type" value="Genomic_DNA"/>
</dbReference>
<dbReference type="InterPro" id="IPR005467">
    <property type="entry name" value="His_kinase_dom"/>
</dbReference>
<sequence>MVALTMQIKANPIFYKGVLIGSMLALIALLTVLVYNTYKLKDDNLLFVHKQKIVAAYGNYVKNDKLFPGGDVIFREVFEYSLPDLIAIGDSTAFYRNGDALVRRLLGRLRESSPMDSLFYQIVVDNGLERNLLYRLSLDRFEVAKGSGNEWNTIFDSKDNGATAVISGNLLQVNTNNRILELSINDHQGEDYRFTYSLYVDSPNRVWKVLSAMAPVFFASLICVLIIIVISYATFRNWINERKEGKLKTDFLQHIRHEFNTPITTILVSASNLKEGEKLAIKDVREMGHIIERHAKRLKTYVKQSIDSVMLEDQNPDFELLDINQLTITYLSDIALSMTSQIAINYDPYKQPIYVDVDPMLYFPILNNLVENANKFNFSEDKNINLRWEKLDGDWIRLYIWDNGMGIREVDRSRIFDKFYRSATKQTVAGLGLGLYYVKISAEKMGWIVRLDNTTRIGACFEIDIPLKK</sequence>
<evidence type="ECO:0000259" key="5">
    <source>
        <dbReference type="PROSITE" id="PS50109"/>
    </source>
</evidence>
<evidence type="ECO:0000313" key="6">
    <source>
        <dbReference type="EMBL" id="TJY66806.1"/>
    </source>
</evidence>
<evidence type="ECO:0000313" key="7">
    <source>
        <dbReference type="Proteomes" id="UP000309872"/>
    </source>
</evidence>
<dbReference type="Proteomes" id="UP000309872">
    <property type="component" value="Unassembled WGS sequence"/>
</dbReference>
<dbReference type="RefSeq" id="WP_136820155.1">
    <property type="nucleotide sequence ID" value="NZ_SUKA01000002.1"/>
</dbReference>
<dbReference type="InterPro" id="IPR003594">
    <property type="entry name" value="HATPase_dom"/>
</dbReference>
<evidence type="ECO:0000256" key="3">
    <source>
        <dbReference type="ARBA" id="ARBA00022553"/>
    </source>
</evidence>
<dbReference type="Gene3D" id="3.30.565.10">
    <property type="entry name" value="Histidine kinase-like ATPase, C-terminal domain"/>
    <property type="match status" value="1"/>
</dbReference>
<dbReference type="SUPFAM" id="SSF55874">
    <property type="entry name" value="ATPase domain of HSP90 chaperone/DNA topoisomerase II/histidine kinase"/>
    <property type="match status" value="1"/>
</dbReference>
<dbReference type="SMART" id="SM00387">
    <property type="entry name" value="HATPase_c"/>
    <property type="match status" value="1"/>
</dbReference>
<dbReference type="AlphaFoldDB" id="A0A4U0H5D6"/>
<dbReference type="CDD" id="cd00082">
    <property type="entry name" value="HisKA"/>
    <property type="match status" value="1"/>
</dbReference>
<evidence type="ECO:0000256" key="4">
    <source>
        <dbReference type="SAM" id="Phobius"/>
    </source>
</evidence>
<dbReference type="PRINTS" id="PR00344">
    <property type="entry name" value="BCTRLSENSOR"/>
</dbReference>
<reference evidence="6 7" key="1">
    <citation type="submission" date="2019-04" db="EMBL/GenBank/DDBJ databases">
        <title>Sphingobacterium olei sp. nov., isolated from oil-contaminated soil.</title>
        <authorList>
            <person name="Liu B."/>
        </authorList>
    </citation>
    <scope>NUCLEOTIDE SEQUENCE [LARGE SCALE GENOMIC DNA]</scope>
    <source>
        <strain evidence="6 7">Y3L14</strain>
    </source>
</reference>
<comment type="caution">
    <text evidence="6">The sequence shown here is derived from an EMBL/GenBank/DDBJ whole genome shotgun (WGS) entry which is preliminary data.</text>
</comment>
<gene>
    <name evidence="6" type="ORF">FAZ19_07790</name>
</gene>
<dbReference type="InterPro" id="IPR004358">
    <property type="entry name" value="Sig_transdc_His_kin-like_C"/>
</dbReference>
<dbReference type="InterPro" id="IPR036097">
    <property type="entry name" value="HisK_dim/P_sf"/>
</dbReference>
<dbReference type="InterPro" id="IPR003661">
    <property type="entry name" value="HisK_dim/P_dom"/>
</dbReference>
<organism evidence="6 7">
    <name type="scientific">Sphingobacterium alkalisoli</name>
    <dbReference type="NCBI Taxonomy" id="1874115"/>
    <lineage>
        <taxon>Bacteria</taxon>
        <taxon>Pseudomonadati</taxon>
        <taxon>Bacteroidota</taxon>
        <taxon>Sphingobacteriia</taxon>
        <taxon>Sphingobacteriales</taxon>
        <taxon>Sphingobacteriaceae</taxon>
        <taxon>Sphingobacterium</taxon>
    </lineage>
</organism>
<dbReference type="OrthoDB" id="921707at2"/>
<dbReference type="PANTHER" id="PTHR43547">
    <property type="entry name" value="TWO-COMPONENT HISTIDINE KINASE"/>
    <property type="match status" value="1"/>
</dbReference>
<keyword evidence="7" id="KW-1185">Reference proteome</keyword>
<name>A0A4U0H5D6_9SPHI</name>
<feature type="domain" description="Histidine kinase" evidence="5">
    <location>
        <begin position="254"/>
        <end position="469"/>
    </location>
</feature>
<protein>
    <recommendedName>
        <fullName evidence="2">histidine kinase</fullName>
        <ecNumber evidence="2">2.7.13.3</ecNumber>
    </recommendedName>
</protein>
<keyword evidence="6" id="KW-0808">Transferase</keyword>
<dbReference type="PANTHER" id="PTHR43547:SF2">
    <property type="entry name" value="HYBRID SIGNAL TRANSDUCTION HISTIDINE KINASE C"/>
    <property type="match status" value="1"/>
</dbReference>
<feature type="transmembrane region" description="Helical" evidence="4">
    <location>
        <begin position="13"/>
        <end position="35"/>
    </location>
</feature>
<dbReference type="Pfam" id="PF02518">
    <property type="entry name" value="HATPase_c"/>
    <property type="match status" value="1"/>
</dbReference>
<evidence type="ECO:0000256" key="2">
    <source>
        <dbReference type="ARBA" id="ARBA00012438"/>
    </source>
</evidence>
<feature type="transmembrane region" description="Helical" evidence="4">
    <location>
        <begin position="212"/>
        <end position="235"/>
    </location>
</feature>
<dbReference type="CDD" id="cd00075">
    <property type="entry name" value="HATPase"/>
    <property type="match status" value="1"/>
</dbReference>
<keyword evidence="4" id="KW-0472">Membrane</keyword>
<comment type="catalytic activity">
    <reaction evidence="1">
        <text>ATP + protein L-histidine = ADP + protein N-phospho-L-histidine.</text>
        <dbReference type="EC" id="2.7.13.3"/>
    </reaction>
</comment>